<keyword evidence="1" id="KW-0472">Membrane</keyword>
<evidence type="ECO:0008006" key="4">
    <source>
        <dbReference type="Google" id="ProtNLM"/>
    </source>
</evidence>
<proteinExistence type="predicted"/>
<sequence length="85" mass="9509">MEMNPMRRMLASWRRLARVAMATRGLRVIFLAGRNYVLHQSANQAGSLAFSSLLAMFPLLILLSATAGYLGHSLRRGPVSVPRRR</sequence>
<dbReference type="Proteomes" id="UP001363010">
    <property type="component" value="Unassembled WGS sequence"/>
</dbReference>
<reference evidence="2 3" key="1">
    <citation type="submission" date="2024-03" db="EMBL/GenBank/DDBJ databases">
        <title>Novel species of the genus Variovorax.</title>
        <authorList>
            <person name="Liu Q."/>
            <person name="Xin Y.-H."/>
        </authorList>
    </citation>
    <scope>NUCLEOTIDE SEQUENCE [LARGE SCALE GENOMIC DNA]</scope>
    <source>
        <strain evidence="2 3">KACC 18501</strain>
    </source>
</reference>
<evidence type="ECO:0000256" key="1">
    <source>
        <dbReference type="SAM" id="Phobius"/>
    </source>
</evidence>
<keyword evidence="1" id="KW-1133">Transmembrane helix</keyword>
<organism evidence="2 3">
    <name type="scientific">Variovorax humicola</name>
    <dbReference type="NCBI Taxonomy" id="1769758"/>
    <lineage>
        <taxon>Bacteria</taxon>
        <taxon>Pseudomonadati</taxon>
        <taxon>Pseudomonadota</taxon>
        <taxon>Betaproteobacteria</taxon>
        <taxon>Burkholderiales</taxon>
        <taxon>Comamonadaceae</taxon>
        <taxon>Variovorax</taxon>
    </lineage>
</organism>
<dbReference type="RefSeq" id="WP_340363781.1">
    <property type="nucleotide sequence ID" value="NZ_JBBKZV010000005.1"/>
</dbReference>
<keyword evidence="1" id="KW-0812">Transmembrane</keyword>
<gene>
    <name evidence="2" type="ORF">WKW80_12020</name>
</gene>
<evidence type="ECO:0000313" key="2">
    <source>
        <dbReference type="EMBL" id="MEJ8822750.1"/>
    </source>
</evidence>
<name>A0ABU8VYP6_9BURK</name>
<dbReference type="EMBL" id="JBBKZV010000005">
    <property type="protein sequence ID" value="MEJ8822750.1"/>
    <property type="molecule type" value="Genomic_DNA"/>
</dbReference>
<keyword evidence="3" id="KW-1185">Reference proteome</keyword>
<accession>A0ABU8VYP6</accession>
<comment type="caution">
    <text evidence="2">The sequence shown here is derived from an EMBL/GenBank/DDBJ whole genome shotgun (WGS) entry which is preliminary data.</text>
</comment>
<feature type="transmembrane region" description="Helical" evidence="1">
    <location>
        <begin position="49"/>
        <end position="70"/>
    </location>
</feature>
<protein>
    <recommendedName>
        <fullName evidence="4">YihY/virulence factor BrkB family protein</fullName>
    </recommendedName>
</protein>
<evidence type="ECO:0000313" key="3">
    <source>
        <dbReference type="Proteomes" id="UP001363010"/>
    </source>
</evidence>